<evidence type="ECO:0000313" key="1">
    <source>
        <dbReference type="EMBL" id="TWV39811.1"/>
    </source>
</evidence>
<dbReference type="RefSeq" id="WP_146332729.1">
    <property type="nucleotide sequence ID" value="NZ_VOHT01000008.1"/>
</dbReference>
<protein>
    <submittedName>
        <fullName evidence="2">Uncharacterized protein</fullName>
    </submittedName>
</protein>
<dbReference type="InterPro" id="IPR046573">
    <property type="entry name" value="DUF6633"/>
</dbReference>
<evidence type="ECO:0000313" key="3">
    <source>
        <dbReference type="Proteomes" id="UP000315444"/>
    </source>
</evidence>
<dbReference type="AlphaFoldDB" id="A0AB38PNQ7"/>
<dbReference type="Proteomes" id="UP000315444">
    <property type="component" value="Unassembled WGS sequence"/>
</dbReference>
<proteinExistence type="predicted"/>
<evidence type="ECO:0000313" key="4">
    <source>
        <dbReference type="Proteomes" id="UP000319026"/>
    </source>
</evidence>
<reference evidence="1 3" key="1">
    <citation type="submission" date="2019-07" db="EMBL/GenBank/DDBJ databases">
        <title>Genome sequencing of Bacteroides fragilis.</title>
        <authorList>
            <person name="Galasyn E.V."/>
            <person name="Ruoff K.L."/>
            <person name="Price C.E."/>
            <person name="Valls R.A."/>
            <person name="O'Toole G.A."/>
        </authorList>
    </citation>
    <scope>NUCLEOTIDE SEQUENCE [LARGE SCALE GENOMIC DNA]</scope>
    <source>
        <strain evidence="1 3">AD135F_1B</strain>
    </source>
</reference>
<organism evidence="2 4">
    <name type="scientific">Bacteroides fragilis</name>
    <dbReference type="NCBI Taxonomy" id="817"/>
    <lineage>
        <taxon>Bacteria</taxon>
        <taxon>Pseudomonadati</taxon>
        <taxon>Bacteroidota</taxon>
        <taxon>Bacteroidia</taxon>
        <taxon>Bacteroidales</taxon>
        <taxon>Bacteroidaceae</taxon>
        <taxon>Bacteroides</taxon>
    </lineage>
</organism>
<name>A0AB38PNQ7_BACFG</name>
<gene>
    <name evidence="2" type="ORF">FSA03_18175</name>
    <name evidence="1" type="ORF">FSA06_17495</name>
</gene>
<reference evidence="2 4" key="2">
    <citation type="submission" date="2019-07" db="EMBL/GenBank/DDBJ databases">
        <title>Genome Sequencing of Bacteroides fragilis.</title>
        <authorList>
            <person name="Pinto K.M."/>
            <person name="Ruoff K.L."/>
            <person name="Price C.E."/>
            <person name="Valls R.A."/>
            <person name="O'Toole G.A."/>
        </authorList>
    </citation>
    <scope>NUCLEOTIDE SEQUENCE [LARGE SCALE GENOMIC DNA]</scope>
    <source>
        <strain evidence="2 4">AD135F_3B</strain>
    </source>
</reference>
<evidence type="ECO:0000313" key="2">
    <source>
        <dbReference type="EMBL" id="TWV46797.1"/>
    </source>
</evidence>
<dbReference type="Proteomes" id="UP000319026">
    <property type="component" value="Unassembled WGS sequence"/>
</dbReference>
<dbReference type="EMBL" id="VOHV01000008">
    <property type="protein sequence ID" value="TWV39811.1"/>
    <property type="molecule type" value="Genomic_DNA"/>
</dbReference>
<sequence>MTKWKDPSDVERVFSPRNWGYTAQNQAKAYSANCPTLQEYDEIYGEGNAELWIYGQVTALFGASSSKEKGVVDGIKIFVQSFFSQTRIYKLSELMLFFARYKSGRYDNSFSCFDARRIGSAFFKEFLPERAKEIDYLEKKRIEEETLLRRELPRNYIIPDGYNSYTWYKEIQKRALDGDSEALELLKNPNI</sequence>
<comment type="caution">
    <text evidence="2">The sequence shown here is derived from an EMBL/GenBank/DDBJ whole genome shotgun (WGS) entry which is preliminary data.</text>
</comment>
<dbReference type="Pfam" id="PF20338">
    <property type="entry name" value="DUF6633"/>
    <property type="match status" value="1"/>
</dbReference>
<accession>A0AB38PNQ7</accession>
<dbReference type="EMBL" id="VOHT01000008">
    <property type="protein sequence ID" value="TWV46797.1"/>
    <property type="molecule type" value="Genomic_DNA"/>
</dbReference>